<reference evidence="2" key="1">
    <citation type="submission" date="2019-08" db="EMBL/GenBank/DDBJ databases">
        <title>The genome of the North American firefly Photinus pyralis.</title>
        <authorList>
            <consortium name="Photinus pyralis genome working group"/>
            <person name="Fallon T.R."/>
            <person name="Sander Lower S.E."/>
            <person name="Weng J.-K."/>
        </authorList>
    </citation>
    <scope>NUCLEOTIDE SEQUENCE</scope>
    <source>
        <strain evidence="2">TRF0915ILg1</strain>
        <tissue evidence="2">Whole body</tissue>
    </source>
</reference>
<feature type="region of interest" description="Disordered" evidence="1">
    <location>
        <begin position="104"/>
        <end position="124"/>
    </location>
</feature>
<keyword evidence="3" id="KW-1185">Reference proteome</keyword>
<accession>A0A8K0D0L3</accession>
<protein>
    <submittedName>
        <fullName evidence="2">Uncharacterized protein</fullName>
    </submittedName>
</protein>
<sequence length="124" mass="14130">MPASVQKSLIHGAEVMDSLLLPIGQLVDEEALEVRHKECRYYREHNTRKISRSKNMEDLLHILLVLSDPVISSQRRLSRKKVRHLSQEVIHLLQNPEILVRSIASEISDTDGDSSESDSDADFD</sequence>
<dbReference type="Proteomes" id="UP000801492">
    <property type="component" value="Unassembled WGS sequence"/>
</dbReference>
<dbReference type="OrthoDB" id="6770924at2759"/>
<dbReference type="EMBL" id="VTPC01004501">
    <property type="protein sequence ID" value="KAF2897054.1"/>
    <property type="molecule type" value="Genomic_DNA"/>
</dbReference>
<name>A0A8K0D0L3_IGNLU</name>
<comment type="caution">
    <text evidence="2">The sequence shown here is derived from an EMBL/GenBank/DDBJ whole genome shotgun (WGS) entry which is preliminary data.</text>
</comment>
<evidence type="ECO:0000313" key="2">
    <source>
        <dbReference type="EMBL" id="KAF2897054.1"/>
    </source>
</evidence>
<organism evidence="2 3">
    <name type="scientific">Ignelater luminosus</name>
    <name type="common">Cucubano</name>
    <name type="synonym">Pyrophorus luminosus</name>
    <dbReference type="NCBI Taxonomy" id="2038154"/>
    <lineage>
        <taxon>Eukaryota</taxon>
        <taxon>Metazoa</taxon>
        <taxon>Ecdysozoa</taxon>
        <taxon>Arthropoda</taxon>
        <taxon>Hexapoda</taxon>
        <taxon>Insecta</taxon>
        <taxon>Pterygota</taxon>
        <taxon>Neoptera</taxon>
        <taxon>Endopterygota</taxon>
        <taxon>Coleoptera</taxon>
        <taxon>Polyphaga</taxon>
        <taxon>Elateriformia</taxon>
        <taxon>Elateroidea</taxon>
        <taxon>Elateridae</taxon>
        <taxon>Agrypninae</taxon>
        <taxon>Pyrophorini</taxon>
        <taxon>Ignelater</taxon>
    </lineage>
</organism>
<evidence type="ECO:0000313" key="3">
    <source>
        <dbReference type="Proteomes" id="UP000801492"/>
    </source>
</evidence>
<feature type="compositionally biased region" description="Acidic residues" evidence="1">
    <location>
        <begin position="108"/>
        <end position="124"/>
    </location>
</feature>
<proteinExistence type="predicted"/>
<gene>
    <name evidence="2" type="ORF">ILUMI_09120</name>
</gene>
<dbReference type="AlphaFoldDB" id="A0A8K0D0L3"/>
<evidence type="ECO:0000256" key="1">
    <source>
        <dbReference type="SAM" id="MobiDB-lite"/>
    </source>
</evidence>